<comment type="caution">
    <text evidence="2">The sequence shown here is derived from an EMBL/GenBank/DDBJ whole genome shotgun (WGS) entry which is preliminary data.</text>
</comment>
<keyword evidence="3" id="KW-1185">Reference proteome</keyword>
<feature type="compositionally biased region" description="Acidic residues" evidence="1">
    <location>
        <begin position="62"/>
        <end position="72"/>
    </location>
</feature>
<dbReference type="Proteomes" id="UP000824469">
    <property type="component" value="Unassembled WGS sequence"/>
</dbReference>
<gene>
    <name evidence="2" type="ORF">KI387_021368</name>
</gene>
<evidence type="ECO:0000313" key="2">
    <source>
        <dbReference type="EMBL" id="KAH9319599.1"/>
    </source>
</evidence>
<feature type="region of interest" description="Disordered" evidence="1">
    <location>
        <begin position="43"/>
        <end position="72"/>
    </location>
</feature>
<dbReference type="AlphaFoldDB" id="A0AA38G9Q5"/>
<name>A0AA38G9Q5_TAXCH</name>
<accession>A0AA38G9Q5</accession>
<proteinExistence type="predicted"/>
<sequence>MEEYKGTTWHKGMMGSPKPFVSVLLLPYIRKNHELIQEANGKVESPAFPPTRTIHTKPLGKEEEELKEEEPLDGNKKVKGSLLIEKVYFSSNVCMHSEVIEKLIMEEYLKEEGWLDSQLCMKNNLRKEEQKYSDLHIENTSLVGETPQEDSGFPLVHFRSATLEKHTRVLSFLLYAFPFQKKIHVGNNGDTKNEDRKNWQRDSLVQNPLHGHPKVWNVSDFLHCKKGVNSDFAIIMTDVQNICASLEIFLEGMSIGWHSGDPYSNLEGQHLLDLSINKGKGRKCMTPCCGKLLEFVSTQFSFDSIIGANSCEEKIEVTWEK</sequence>
<feature type="non-terminal residue" evidence="2">
    <location>
        <position position="321"/>
    </location>
</feature>
<dbReference type="EMBL" id="JAHRHJ020000004">
    <property type="protein sequence ID" value="KAH9319599.1"/>
    <property type="molecule type" value="Genomic_DNA"/>
</dbReference>
<evidence type="ECO:0000256" key="1">
    <source>
        <dbReference type="SAM" id="MobiDB-lite"/>
    </source>
</evidence>
<reference evidence="2 3" key="1">
    <citation type="journal article" date="2021" name="Nat. Plants">
        <title>The Taxus genome provides insights into paclitaxel biosynthesis.</title>
        <authorList>
            <person name="Xiong X."/>
            <person name="Gou J."/>
            <person name="Liao Q."/>
            <person name="Li Y."/>
            <person name="Zhou Q."/>
            <person name="Bi G."/>
            <person name="Li C."/>
            <person name="Du R."/>
            <person name="Wang X."/>
            <person name="Sun T."/>
            <person name="Guo L."/>
            <person name="Liang H."/>
            <person name="Lu P."/>
            <person name="Wu Y."/>
            <person name="Zhang Z."/>
            <person name="Ro D.K."/>
            <person name="Shang Y."/>
            <person name="Huang S."/>
            <person name="Yan J."/>
        </authorList>
    </citation>
    <scope>NUCLEOTIDE SEQUENCE [LARGE SCALE GENOMIC DNA]</scope>
    <source>
        <strain evidence="2">Ta-2019</strain>
    </source>
</reference>
<protein>
    <submittedName>
        <fullName evidence="2">Uncharacterized protein</fullName>
    </submittedName>
</protein>
<organism evidence="2 3">
    <name type="scientific">Taxus chinensis</name>
    <name type="common">Chinese yew</name>
    <name type="synonym">Taxus wallichiana var. chinensis</name>
    <dbReference type="NCBI Taxonomy" id="29808"/>
    <lineage>
        <taxon>Eukaryota</taxon>
        <taxon>Viridiplantae</taxon>
        <taxon>Streptophyta</taxon>
        <taxon>Embryophyta</taxon>
        <taxon>Tracheophyta</taxon>
        <taxon>Spermatophyta</taxon>
        <taxon>Pinopsida</taxon>
        <taxon>Pinidae</taxon>
        <taxon>Conifers II</taxon>
        <taxon>Cupressales</taxon>
        <taxon>Taxaceae</taxon>
        <taxon>Taxus</taxon>
    </lineage>
</organism>
<evidence type="ECO:0000313" key="3">
    <source>
        <dbReference type="Proteomes" id="UP000824469"/>
    </source>
</evidence>